<reference evidence="4 5" key="1">
    <citation type="journal article" date="2010" name="Stand. Genomic Sci.">
        <title>Complete genome sequence of Haliangium ochraceum type strain (SMP-2).</title>
        <authorList>
            <consortium name="US DOE Joint Genome Institute (JGI-PGF)"/>
            <person name="Ivanova N."/>
            <person name="Daum C."/>
            <person name="Lang E."/>
            <person name="Abt B."/>
            <person name="Kopitz M."/>
            <person name="Saunders E."/>
            <person name="Lapidus A."/>
            <person name="Lucas S."/>
            <person name="Glavina Del Rio T."/>
            <person name="Nolan M."/>
            <person name="Tice H."/>
            <person name="Copeland A."/>
            <person name="Cheng J.F."/>
            <person name="Chen F."/>
            <person name="Bruce D."/>
            <person name="Goodwin L."/>
            <person name="Pitluck S."/>
            <person name="Mavromatis K."/>
            <person name="Pati A."/>
            <person name="Mikhailova N."/>
            <person name="Chen A."/>
            <person name="Palaniappan K."/>
            <person name="Land M."/>
            <person name="Hauser L."/>
            <person name="Chang Y.J."/>
            <person name="Jeffries C.D."/>
            <person name="Detter J.C."/>
            <person name="Brettin T."/>
            <person name="Rohde M."/>
            <person name="Goker M."/>
            <person name="Bristow J."/>
            <person name="Markowitz V."/>
            <person name="Eisen J.A."/>
            <person name="Hugenholtz P."/>
            <person name="Kyrpides N.C."/>
            <person name="Klenk H.P."/>
        </authorList>
    </citation>
    <scope>NUCLEOTIDE SEQUENCE [LARGE SCALE GENOMIC DNA]</scope>
    <source>
        <strain evidence="5">DSM 14365 / CIP 107738 / JCM 11303 / AJ 13395 / SMP-2</strain>
    </source>
</reference>
<dbReference type="GO" id="GO:0005829">
    <property type="term" value="C:cytosol"/>
    <property type="evidence" value="ECO:0007669"/>
    <property type="project" value="TreeGrafter"/>
</dbReference>
<organism evidence="4 5">
    <name type="scientific">Haliangium ochraceum (strain DSM 14365 / JCM 11303 / SMP-2)</name>
    <dbReference type="NCBI Taxonomy" id="502025"/>
    <lineage>
        <taxon>Bacteria</taxon>
        <taxon>Pseudomonadati</taxon>
        <taxon>Myxococcota</taxon>
        <taxon>Polyangia</taxon>
        <taxon>Haliangiales</taxon>
        <taxon>Kofleriaceae</taxon>
        <taxon>Haliangium</taxon>
    </lineage>
</organism>
<evidence type="ECO:0000259" key="3">
    <source>
        <dbReference type="Pfam" id="PF07969"/>
    </source>
</evidence>
<evidence type="ECO:0000256" key="2">
    <source>
        <dbReference type="SAM" id="SignalP"/>
    </source>
</evidence>
<dbReference type="PANTHER" id="PTHR11647:SF1">
    <property type="entry name" value="COLLAPSIN RESPONSE MEDIATOR PROTEIN"/>
    <property type="match status" value="1"/>
</dbReference>
<feature type="domain" description="Amidohydrolase 3" evidence="3">
    <location>
        <begin position="311"/>
        <end position="516"/>
    </location>
</feature>
<dbReference type="GO" id="GO:0016812">
    <property type="term" value="F:hydrolase activity, acting on carbon-nitrogen (but not peptide) bonds, in cyclic amides"/>
    <property type="evidence" value="ECO:0007669"/>
    <property type="project" value="TreeGrafter"/>
</dbReference>
<gene>
    <name evidence="4" type="ordered locus">Hoch_6762</name>
</gene>
<name>D0LUA3_HALO1</name>
<evidence type="ECO:0000256" key="1">
    <source>
        <dbReference type="SAM" id="MobiDB-lite"/>
    </source>
</evidence>
<dbReference type="HOGENOM" id="CLU_046987_0_0_7"/>
<evidence type="ECO:0000313" key="5">
    <source>
        <dbReference type="Proteomes" id="UP000001880"/>
    </source>
</evidence>
<evidence type="ECO:0000313" key="4">
    <source>
        <dbReference type="EMBL" id="ACY19226.1"/>
    </source>
</evidence>
<dbReference type="InterPro" id="IPR011059">
    <property type="entry name" value="Metal-dep_hydrolase_composite"/>
</dbReference>
<keyword evidence="2" id="KW-0732">Signal</keyword>
<feature type="compositionally biased region" description="Low complexity" evidence="1">
    <location>
        <begin position="280"/>
        <end position="290"/>
    </location>
</feature>
<proteinExistence type="predicted"/>
<dbReference type="STRING" id="502025.Hoch_6762"/>
<keyword evidence="5" id="KW-1185">Reference proteome</keyword>
<dbReference type="InterPro" id="IPR050378">
    <property type="entry name" value="Metallo-dep_Hydrolases_sf"/>
</dbReference>
<feature type="region of interest" description="Disordered" evidence="1">
    <location>
        <begin position="529"/>
        <end position="560"/>
    </location>
</feature>
<dbReference type="PROSITE" id="PS51257">
    <property type="entry name" value="PROKAR_LIPOPROTEIN"/>
    <property type="match status" value="1"/>
</dbReference>
<dbReference type="SUPFAM" id="SSF51556">
    <property type="entry name" value="Metallo-dependent hydrolases"/>
    <property type="match status" value="1"/>
</dbReference>
<protein>
    <submittedName>
        <fullName evidence="4">Amidohydrolase</fullName>
    </submittedName>
</protein>
<dbReference type="InterPro" id="IPR032466">
    <property type="entry name" value="Metal_Hydrolase"/>
</dbReference>
<feature type="region of interest" description="Disordered" evidence="1">
    <location>
        <begin position="280"/>
        <end position="304"/>
    </location>
</feature>
<feature type="signal peptide" evidence="2">
    <location>
        <begin position="1"/>
        <end position="20"/>
    </location>
</feature>
<accession>D0LUA3</accession>
<dbReference type="Gene3D" id="3.20.20.140">
    <property type="entry name" value="Metal-dependent hydrolases"/>
    <property type="match status" value="1"/>
</dbReference>
<dbReference type="AlphaFoldDB" id="D0LUA3"/>
<dbReference type="InterPro" id="IPR013108">
    <property type="entry name" value="Amidohydro_3"/>
</dbReference>
<keyword evidence="4" id="KW-0378">Hydrolase</keyword>
<dbReference type="eggNOG" id="COG1228">
    <property type="taxonomic scope" value="Bacteria"/>
</dbReference>
<dbReference type="Pfam" id="PF07969">
    <property type="entry name" value="Amidohydro_3"/>
    <property type="match status" value="1"/>
</dbReference>
<dbReference type="EMBL" id="CP001804">
    <property type="protein sequence ID" value="ACY19226.1"/>
    <property type="molecule type" value="Genomic_DNA"/>
</dbReference>
<dbReference type="Proteomes" id="UP000001880">
    <property type="component" value="Chromosome"/>
</dbReference>
<dbReference type="SUPFAM" id="SSF51338">
    <property type="entry name" value="Composite domain of metallo-dependent hydrolases"/>
    <property type="match status" value="1"/>
</dbReference>
<sequence length="560" mass="58814">MFKTATLLSCLMVATMSAGCAGKTATGDSSASSARASAADDAAAGFDPEAFLPQPAARAAADPRENPRAERIAIRGATVLTAAGARHAPGMVVLEGGSIRYVGADDDAAVPEGARVIDAAGRFVTPGIIDSHSHLGVAATPHVDAHGDVNEVVVPVTAGVRAEYGYWPQDPGIVRALAGGVTSALVLPGSANLIGGYGFTVVMRPGRTVEDVRFPGAPATVKMACGENPKRVYRERGGPFTRMGEYAAFRIKFRQAAEYAARWAGYRHRRERWLAGDIPAPAASATTPTAEGQGSAPGAEGSSHELEAALAGGGDGMAAEPAAAAAPEPPPFDLELEALVAVMRGEALPQIHCYRADEIRQMVAIAEEFGFEIRSFHHALGAYKVRDLLIARDISISTWADWWGFKMEAFDGIPENAALFAESGGRAVIHSDSAINIQRLNQEAAKAMWAGRHAGIEISEDQALRWITANPAWALGIDEVTGTLETGKRADVVVWNRHPFSVYARPDTVIQGGEIAYERALGRPLTDFELGNAASQPPRTILDSAATANDGQPSAKGANP</sequence>
<dbReference type="PANTHER" id="PTHR11647">
    <property type="entry name" value="HYDRANTOINASE/DIHYDROPYRIMIDINASE FAMILY MEMBER"/>
    <property type="match status" value="1"/>
</dbReference>
<feature type="chain" id="PRO_5003010920" evidence="2">
    <location>
        <begin position="21"/>
        <end position="560"/>
    </location>
</feature>
<dbReference type="KEGG" id="hoh:Hoch_6762"/>